<keyword evidence="2" id="KW-1185">Reference proteome</keyword>
<dbReference type="Proteomes" id="UP001161325">
    <property type="component" value="Unassembled WGS sequence"/>
</dbReference>
<evidence type="ECO:0000313" key="1">
    <source>
        <dbReference type="EMBL" id="GLC26116.1"/>
    </source>
</evidence>
<name>A0AA37QAJ9_9BACT</name>
<evidence type="ECO:0000313" key="2">
    <source>
        <dbReference type="Proteomes" id="UP001161325"/>
    </source>
</evidence>
<dbReference type="AlphaFoldDB" id="A0AA37QAJ9"/>
<protein>
    <submittedName>
        <fullName evidence="1">Uncharacterized protein</fullName>
    </submittedName>
</protein>
<gene>
    <name evidence="1" type="ORF">rosag_26290</name>
</gene>
<dbReference type="PROSITE" id="PS51257">
    <property type="entry name" value="PROKAR_LIPOPROTEIN"/>
    <property type="match status" value="1"/>
</dbReference>
<dbReference type="RefSeq" id="WP_284350584.1">
    <property type="nucleotide sequence ID" value="NZ_BRXS01000004.1"/>
</dbReference>
<accession>A0AA37QAJ9</accession>
<dbReference type="EMBL" id="BRXS01000004">
    <property type="protein sequence ID" value="GLC26116.1"/>
    <property type="molecule type" value="Genomic_DNA"/>
</dbReference>
<organism evidence="1 2">
    <name type="scientific">Roseisolibacter agri</name>
    <dbReference type="NCBI Taxonomy" id="2014610"/>
    <lineage>
        <taxon>Bacteria</taxon>
        <taxon>Pseudomonadati</taxon>
        <taxon>Gemmatimonadota</taxon>
        <taxon>Gemmatimonadia</taxon>
        <taxon>Gemmatimonadales</taxon>
        <taxon>Gemmatimonadaceae</taxon>
        <taxon>Roseisolibacter</taxon>
    </lineage>
</organism>
<sequence>MSRPSSQRIAAAFVLLLAAACGDQPRTTTPPRDATTLGPPRRLTAADVQPACAASDYATAVAQVEALFASRVQSAAKRLLADIRAVCTTTTPAPDVPAERTRRLMNYVVAVEDYRARGFVVPSAANRVRSKALHAHLVTVFRYTGYLLPYLGRTLATGIYASDVFERQGFFGVCDASGCELMASDRTSGIKIYPNALPPRTGDDSRYVVSGFPANCEPFGAANAQDVLGQCVEISVDPKAGSSFQFAATGGPRALVQVCIADDDVLADQVEYLTDSVSLTIPGPPPSTIVTRRGKLAQLSGAQTFAKQRRMPRYGADVYGPNGFFMADCDKALTAPIDSYETSVGAASGNWFTRLAQAARRAFTVPVAYAGHGGLGTLPGFAEEISLFGPTDPYAFQATFEDDVIGSAPDTPDRNRGSWFPTQQSPGEITVQQGIANFGATNKVVVINQAGGAAGGRVGLSLLGNLFVYGGTSGATPLSSVGTYRVRWTSAITSPRAFKVNFDLYSASSTGVLADTLVRVRFANGVNAFSGPIQFGVPVDQNDLPLTTATWTRNVKQRFELVIDLDGDGSSSSTTGTATLRLWNGSAWTAIGTATFPRSGALYRVGWALTGIDAQIVASDDWEVLRLDESGDLVVP</sequence>
<reference evidence="1" key="1">
    <citation type="submission" date="2022-08" db="EMBL/GenBank/DDBJ databases">
        <title>Draft genome sequencing of Roseisolibacter agri AW1220.</title>
        <authorList>
            <person name="Tobiishi Y."/>
            <person name="Tonouchi A."/>
        </authorList>
    </citation>
    <scope>NUCLEOTIDE SEQUENCE</scope>
    <source>
        <strain evidence="1">AW1220</strain>
    </source>
</reference>
<proteinExistence type="predicted"/>
<comment type="caution">
    <text evidence="1">The sequence shown here is derived from an EMBL/GenBank/DDBJ whole genome shotgun (WGS) entry which is preliminary data.</text>
</comment>